<feature type="region of interest" description="Disordered" evidence="1">
    <location>
        <begin position="1"/>
        <end position="45"/>
    </location>
</feature>
<keyword evidence="4" id="KW-1185">Reference proteome</keyword>
<name>A0A8J2JHB5_9HEXA</name>
<gene>
    <name evidence="3" type="ORF">AFUS01_LOCUS3694</name>
</gene>
<dbReference type="OrthoDB" id="45365at2759"/>
<dbReference type="SMART" id="SM00875">
    <property type="entry name" value="BACK"/>
    <property type="match status" value="1"/>
</dbReference>
<evidence type="ECO:0000256" key="1">
    <source>
        <dbReference type="SAM" id="MobiDB-lite"/>
    </source>
</evidence>
<reference evidence="3" key="1">
    <citation type="submission" date="2021-06" db="EMBL/GenBank/DDBJ databases">
        <authorList>
            <person name="Hodson N. C."/>
            <person name="Mongue J. A."/>
            <person name="Jaron S. K."/>
        </authorList>
    </citation>
    <scope>NUCLEOTIDE SEQUENCE</scope>
</reference>
<dbReference type="Pfam" id="PF00651">
    <property type="entry name" value="BTB"/>
    <property type="match status" value="1"/>
</dbReference>
<dbReference type="EMBL" id="CAJVCH010022355">
    <property type="protein sequence ID" value="CAG7692613.1"/>
    <property type="molecule type" value="Genomic_DNA"/>
</dbReference>
<dbReference type="GO" id="GO:0022008">
    <property type="term" value="P:neurogenesis"/>
    <property type="evidence" value="ECO:0007669"/>
    <property type="project" value="TreeGrafter"/>
</dbReference>
<dbReference type="InterPro" id="IPR012983">
    <property type="entry name" value="PHR"/>
</dbReference>
<accession>A0A8J2JHB5</accession>
<proteinExistence type="predicted"/>
<dbReference type="PANTHER" id="PTHR45774">
    <property type="entry name" value="BTB/POZ DOMAIN-CONTAINING"/>
    <property type="match status" value="1"/>
</dbReference>
<dbReference type="PROSITE" id="PS50097">
    <property type="entry name" value="BTB"/>
    <property type="match status" value="1"/>
</dbReference>
<evidence type="ECO:0000313" key="4">
    <source>
        <dbReference type="Proteomes" id="UP000708208"/>
    </source>
</evidence>
<evidence type="ECO:0000259" key="2">
    <source>
        <dbReference type="PROSITE" id="PS50097"/>
    </source>
</evidence>
<dbReference type="Proteomes" id="UP000708208">
    <property type="component" value="Unassembled WGS sequence"/>
</dbReference>
<dbReference type="AlphaFoldDB" id="A0A8J2JHB5"/>
<dbReference type="SMART" id="SM00225">
    <property type="entry name" value="BTB"/>
    <property type="match status" value="1"/>
</dbReference>
<comment type="caution">
    <text evidence="3">The sequence shown here is derived from an EMBL/GenBank/DDBJ whole genome shotgun (WGS) entry which is preliminary data.</text>
</comment>
<feature type="compositionally biased region" description="Polar residues" evidence="1">
    <location>
        <begin position="7"/>
        <end position="25"/>
    </location>
</feature>
<protein>
    <recommendedName>
        <fullName evidence="2">BTB domain-containing protein</fullName>
    </recommendedName>
</protein>
<dbReference type="Pfam" id="PF08005">
    <property type="entry name" value="PHR"/>
    <property type="match status" value="1"/>
</dbReference>
<dbReference type="Pfam" id="PF07707">
    <property type="entry name" value="BACK"/>
    <property type="match status" value="1"/>
</dbReference>
<dbReference type="InterPro" id="IPR011705">
    <property type="entry name" value="BACK"/>
</dbReference>
<organism evidence="3 4">
    <name type="scientific">Allacma fusca</name>
    <dbReference type="NCBI Taxonomy" id="39272"/>
    <lineage>
        <taxon>Eukaryota</taxon>
        <taxon>Metazoa</taxon>
        <taxon>Ecdysozoa</taxon>
        <taxon>Arthropoda</taxon>
        <taxon>Hexapoda</taxon>
        <taxon>Collembola</taxon>
        <taxon>Symphypleona</taxon>
        <taxon>Sminthuridae</taxon>
        <taxon>Allacma</taxon>
    </lineage>
</organism>
<dbReference type="InterPro" id="IPR000210">
    <property type="entry name" value="BTB/POZ_dom"/>
</dbReference>
<feature type="domain" description="BTB" evidence="2">
    <location>
        <begin position="65"/>
        <end position="131"/>
    </location>
</feature>
<dbReference type="PANTHER" id="PTHR45774:SF3">
    <property type="entry name" value="BTB (POZ) DOMAIN-CONTAINING 2B-RELATED"/>
    <property type="match status" value="1"/>
</dbReference>
<feature type="compositionally biased region" description="Polar residues" evidence="1">
    <location>
        <begin position="34"/>
        <end position="45"/>
    </location>
</feature>
<dbReference type="GO" id="GO:0005829">
    <property type="term" value="C:cytosol"/>
    <property type="evidence" value="ECO:0007669"/>
    <property type="project" value="TreeGrafter"/>
</dbReference>
<evidence type="ECO:0000313" key="3">
    <source>
        <dbReference type="EMBL" id="CAG7692613.1"/>
    </source>
</evidence>
<sequence>MEDTTLEMESSPMNTASPQNGLTQSDEYDGRITAPNSTSNGSDWQKTCPTHKERFVYLLDSGINSDVILLVGKNEIPFKAHKLILSTGSPVFQSMLAGTHPAVEIFISDVEPKPFRLLLNFLYTGETEAEVNDAPALLYAANKFQVPDLVTLCVLLLKTHLSDKNASSIYQQAEKFDQNELADSALSHIRRHARNVLETEDFLTLSANNVCRLLEDDELEAADELQVYEAVMRWAKAQVKKDGQQLNSNNLRSVLKDVIPHIRFPQMDVTEFSLRVAKKGILTNDELVPIFIYFNIPEGQRTSLLPLDFNLSPRKYYEPSGRTFTVNRFAVGSNYKRTDGGWDRVGFQVDTPMWIVAYAINAFSTSRGENPKQRKLSKGNSCDVEIKLEDSVLQTLYGAKKETIPYLEAPYYCEFDKPVRIAPNTVYIASVFVQGPNLYCYAGEREKTTAAVQCEDNAINFKFQDANIIDDEATANMKQLHEITFMLT</sequence>